<organism evidence="1 2">
    <name type="scientific">Chryseobacterium vrystaatense</name>
    <dbReference type="NCBI Taxonomy" id="307480"/>
    <lineage>
        <taxon>Bacteria</taxon>
        <taxon>Pseudomonadati</taxon>
        <taxon>Bacteroidota</taxon>
        <taxon>Flavobacteriia</taxon>
        <taxon>Flavobacteriales</taxon>
        <taxon>Weeksellaceae</taxon>
        <taxon>Chryseobacterium group</taxon>
        <taxon>Chryseobacterium</taxon>
    </lineage>
</organism>
<dbReference type="Proteomes" id="UP000184108">
    <property type="component" value="Unassembled WGS sequence"/>
</dbReference>
<dbReference type="RefSeq" id="WP_073175182.1">
    <property type="nucleotide sequence ID" value="NZ_FQVE01000005.1"/>
</dbReference>
<gene>
    <name evidence="1" type="ORF">SAMN02787073_4206</name>
</gene>
<accession>A0A1M5JIJ6</accession>
<reference evidence="2" key="1">
    <citation type="submission" date="2016-11" db="EMBL/GenBank/DDBJ databases">
        <authorList>
            <person name="Varghese N."/>
            <person name="Submissions S."/>
        </authorList>
    </citation>
    <scope>NUCLEOTIDE SEQUENCE [LARGE SCALE GENOMIC DNA]</scope>
    <source>
        <strain evidence="2">YR203</strain>
    </source>
</reference>
<dbReference type="EMBL" id="FQVE01000005">
    <property type="protein sequence ID" value="SHG40225.1"/>
    <property type="molecule type" value="Genomic_DNA"/>
</dbReference>
<proteinExistence type="predicted"/>
<evidence type="ECO:0000313" key="1">
    <source>
        <dbReference type="EMBL" id="SHG40225.1"/>
    </source>
</evidence>
<dbReference type="AlphaFoldDB" id="A0A1M5JIJ6"/>
<sequence length="259" mass="30562">MILGVYWYFKFPENLYRFSYFKFQKGLGGHADYPAELEARISVSNSENLIKSIEELHFHFKHAYVDIKINENHLMISTGDYTLFDHHFQLVSEIEKLLVLNSAVSFNGPFEIKSSRTLISERKNFENIEHRFIQVTGSDFKKDNAENLSVRIDCNLPMLHKEPLINDLIKICHEENIRVFYYYEHQFKESFNLMLFFSNGRQMNNAVQNVDINSFGSKVRSLAQQYPLQFGHFGGMEYYPKNGPYTELMTDEEYILDKK</sequence>
<name>A0A1M5JIJ6_9FLAO</name>
<evidence type="ECO:0000313" key="2">
    <source>
        <dbReference type="Proteomes" id="UP000184108"/>
    </source>
</evidence>
<protein>
    <submittedName>
        <fullName evidence="1">Uncharacterized protein</fullName>
    </submittedName>
</protein>